<organism evidence="2 3">
    <name type="scientific">Batillaria attramentaria</name>
    <dbReference type="NCBI Taxonomy" id="370345"/>
    <lineage>
        <taxon>Eukaryota</taxon>
        <taxon>Metazoa</taxon>
        <taxon>Spiralia</taxon>
        <taxon>Lophotrochozoa</taxon>
        <taxon>Mollusca</taxon>
        <taxon>Gastropoda</taxon>
        <taxon>Caenogastropoda</taxon>
        <taxon>Sorbeoconcha</taxon>
        <taxon>Cerithioidea</taxon>
        <taxon>Batillariidae</taxon>
        <taxon>Batillaria</taxon>
    </lineage>
</organism>
<dbReference type="InterPro" id="IPR016187">
    <property type="entry name" value="CTDL_fold"/>
</dbReference>
<dbReference type="SUPFAM" id="SSF56436">
    <property type="entry name" value="C-type lectin-like"/>
    <property type="match status" value="1"/>
</dbReference>
<dbReference type="EMBL" id="JACVVK020000243">
    <property type="protein sequence ID" value="KAK7482536.1"/>
    <property type="molecule type" value="Genomic_DNA"/>
</dbReference>
<comment type="caution">
    <text evidence="2">The sequence shown here is derived from an EMBL/GenBank/DDBJ whole genome shotgun (WGS) entry which is preliminary data.</text>
</comment>
<evidence type="ECO:0008006" key="4">
    <source>
        <dbReference type="Google" id="ProtNLM"/>
    </source>
</evidence>
<protein>
    <recommendedName>
        <fullName evidence="4">C-type lectin domain-containing protein</fullName>
    </recommendedName>
</protein>
<reference evidence="2 3" key="1">
    <citation type="journal article" date="2023" name="Sci. Data">
        <title>Genome assembly of the Korean intertidal mud-creeper Batillaria attramentaria.</title>
        <authorList>
            <person name="Patra A.K."/>
            <person name="Ho P.T."/>
            <person name="Jun S."/>
            <person name="Lee S.J."/>
            <person name="Kim Y."/>
            <person name="Won Y.J."/>
        </authorList>
    </citation>
    <scope>NUCLEOTIDE SEQUENCE [LARGE SCALE GENOMIC DNA]</scope>
    <source>
        <strain evidence="2">Wonlab-2016</strain>
    </source>
</reference>
<keyword evidence="1" id="KW-0732">Signal</keyword>
<sequence length="67" mass="7275">MKLVLVLLASVLKACGSKPAYSNWGPGQPNGAGNCAAMVVYAGNGWYDYPCEETLFEVGHRNFICEY</sequence>
<feature type="signal peptide" evidence="1">
    <location>
        <begin position="1"/>
        <end position="16"/>
    </location>
</feature>
<evidence type="ECO:0000313" key="3">
    <source>
        <dbReference type="Proteomes" id="UP001519460"/>
    </source>
</evidence>
<dbReference type="InterPro" id="IPR016186">
    <property type="entry name" value="C-type_lectin-like/link_sf"/>
</dbReference>
<feature type="chain" id="PRO_5044893074" description="C-type lectin domain-containing protein" evidence="1">
    <location>
        <begin position="17"/>
        <end position="67"/>
    </location>
</feature>
<keyword evidence="3" id="KW-1185">Reference proteome</keyword>
<evidence type="ECO:0000256" key="1">
    <source>
        <dbReference type="SAM" id="SignalP"/>
    </source>
</evidence>
<gene>
    <name evidence="2" type="ORF">BaRGS_00026247</name>
</gene>
<name>A0ABD0K6S8_9CAEN</name>
<evidence type="ECO:0000313" key="2">
    <source>
        <dbReference type="EMBL" id="KAK7482536.1"/>
    </source>
</evidence>
<dbReference type="AlphaFoldDB" id="A0ABD0K6S8"/>
<accession>A0ABD0K6S8</accession>
<proteinExistence type="predicted"/>
<feature type="non-terminal residue" evidence="2">
    <location>
        <position position="67"/>
    </location>
</feature>
<dbReference type="Proteomes" id="UP001519460">
    <property type="component" value="Unassembled WGS sequence"/>
</dbReference>
<dbReference type="Gene3D" id="3.10.100.10">
    <property type="entry name" value="Mannose-Binding Protein A, subunit A"/>
    <property type="match status" value="1"/>
</dbReference>